<dbReference type="GeneID" id="36590504"/>
<name>A0A2J6TSY5_9HELO</name>
<evidence type="ECO:0000313" key="3">
    <source>
        <dbReference type="Proteomes" id="UP000235371"/>
    </source>
</evidence>
<accession>A0A2J6TSY5</accession>
<proteinExistence type="predicted"/>
<keyword evidence="3" id="KW-1185">Reference proteome</keyword>
<protein>
    <submittedName>
        <fullName evidence="2">Uncharacterized protein</fullName>
    </submittedName>
</protein>
<evidence type="ECO:0000313" key="2">
    <source>
        <dbReference type="EMBL" id="PMD66134.1"/>
    </source>
</evidence>
<dbReference type="AlphaFoldDB" id="A0A2J6TSY5"/>
<evidence type="ECO:0000256" key="1">
    <source>
        <dbReference type="SAM" id="MobiDB-lite"/>
    </source>
</evidence>
<reference evidence="2 3" key="1">
    <citation type="submission" date="2016-04" db="EMBL/GenBank/DDBJ databases">
        <title>A degradative enzymes factory behind the ericoid mycorrhizal symbiosis.</title>
        <authorList>
            <consortium name="DOE Joint Genome Institute"/>
            <person name="Martino E."/>
            <person name="Morin E."/>
            <person name="Grelet G."/>
            <person name="Kuo A."/>
            <person name="Kohler A."/>
            <person name="Daghino S."/>
            <person name="Barry K."/>
            <person name="Choi C."/>
            <person name="Cichocki N."/>
            <person name="Clum A."/>
            <person name="Copeland A."/>
            <person name="Hainaut M."/>
            <person name="Haridas S."/>
            <person name="Labutti K."/>
            <person name="Lindquist E."/>
            <person name="Lipzen A."/>
            <person name="Khouja H.-R."/>
            <person name="Murat C."/>
            <person name="Ohm R."/>
            <person name="Olson A."/>
            <person name="Spatafora J."/>
            <person name="Veneault-Fourrey C."/>
            <person name="Henrissat B."/>
            <person name="Grigoriev I."/>
            <person name="Martin F."/>
            <person name="Perotto S."/>
        </authorList>
    </citation>
    <scope>NUCLEOTIDE SEQUENCE [LARGE SCALE GENOMIC DNA]</scope>
    <source>
        <strain evidence="2 3">E</strain>
    </source>
</reference>
<dbReference type="RefSeq" id="XP_024743038.1">
    <property type="nucleotide sequence ID" value="XM_024882427.1"/>
</dbReference>
<dbReference type="EMBL" id="KZ613745">
    <property type="protein sequence ID" value="PMD66134.1"/>
    <property type="molecule type" value="Genomic_DNA"/>
</dbReference>
<dbReference type="Proteomes" id="UP000235371">
    <property type="component" value="Unassembled WGS sequence"/>
</dbReference>
<dbReference type="InParanoid" id="A0A2J6TSY5"/>
<sequence length="234" mass="25207">MWPRSRPPLPGQGRWSSAWNLQGRGWGSIETGIDLDVRDHRRRNESATIVRDGIFLPNNVTVQQLVASEQSEVWSWRPSGAKRAVGLSPAAPQALLDLTCVGCCTEYSKRTAWLDTYLAPVQPSSGPPPARASSSAGPVESRASVLNLEGASLEEGTLQRQTDSTEVLKRCGIFPALISAPSHISTAIVEKCPPPCRPAADSIEQFSPHSTDRPVNFAGDLLAHPSPVVPETDL</sequence>
<organism evidence="2 3">
    <name type="scientific">Hyaloscypha bicolor E</name>
    <dbReference type="NCBI Taxonomy" id="1095630"/>
    <lineage>
        <taxon>Eukaryota</taxon>
        <taxon>Fungi</taxon>
        <taxon>Dikarya</taxon>
        <taxon>Ascomycota</taxon>
        <taxon>Pezizomycotina</taxon>
        <taxon>Leotiomycetes</taxon>
        <taxon>Helotiales</taxon>
        <taxon>Hyaloscyphaceae</taxon>
        <taxon>Hyaloscypha</taxon>
        <taxon>Hyaloscypha bicolor</taxon>
    </lineage>
</organism>
<feature type="region of interest" description="Disordered" evidence="1">
    <location>
        <begin position="122"/>
        <end position="141"/>
    </location>
</feature>
<gene>
    <name evidence="2" type="ORF">K444DRAFT_624644</name>
</gene>